<evidence type="ECO:0000256" key="7">
    <source>
        <dbReference type="ARBA" id="ARBA00022692"/>
    </source>
</evidence>
<organism evidence="26 27">
    <name type="scientific">Nyssa sinensis</name>
    <dbReference type="NCBI Taxonomy" id="561372"/>
    <lineage>
        <taxon>Eukaryota</taxon>
        <taxon>Viridiplantae</taxon>
        <taxon>Streptophyta</taxon>
        <taxon>Embryophyta</taxon>
        <taxon>Tracheophyta</taxon>
        <taxon>Spermatophyta</taxon>
        <taxon>Magnoliopsida</taxon>
        <taxon>eudicotyledons</taxon>
        <taxon>Gunneridae</taxon>
        <taxon>Pentapetalae</taxon>
        <taxon>asterids</taxon>
        <taxon>Cornales</taxon>
        <taxon>Nyssaceae</taxon>
        <taxon>Nyssa</taxon>
    </lineage>
</organism>
<feature type="domain" description="C2" evidence="23">
    <location>
        <begin position="230"/>
        <end position="346"/>
    </location>
</feature>
<keyword evidence="13 20" id="KW-0067">ATP-binding</keyword>
<evidence type="ECO:0000259" key="23">
    <source>
        <dbReference type="PROSITE" id="PS50004"/>
    </source>
</evidence>
<dbReference type="FunFam" id="2.60.40.150:FF:000130">
    <property type="entry name" value="synaptotagmin-4 isoform X1"/>
    <property type="match status" value="1"/>
</dbReference>
<gene>
    <name evidence="26" type="ORF">F0562_014807</name>
</gene>
<dbReference type="InterPro" id="IPR011009">
    <property type="entry name" value="Kinase-like_dom_sf"/>
</dbReference>
<reference evidence="26 27" key="1">
    <citation type="submission" date="2019-09" db="EMBL/GenBank/DDBJ databases">
        <title>A chromosome-level genome assembly of the Chinese tupelo Nyssa sinensis.</title>
        <authorList>
            <person name="Yang X."/>
            <person name="Kang M."/>
            <person name="Yang Y."/>
            <person name="Xiong H."/>
            <person name="Wang M."/>
            <person name="Zhang Z."/>
            <person name="Wang Z."/>
            <person name="Wu H."/>
            <person name="Ma T."/>
            <person name="Liu J."/>
            <person name="Xi Z."/>
        </authorList>
    </citation>
    <scope>NUCLEOTIDE SEQUENCE [LARGE SCALE GENOMIC DNA]</scope>
    <source>
        <strain evidence="26">J267</strain>
        <tissue evidence="26">Leaf</tissue>
    </source>
</reference>
<dbReference type="InterPro" id="IPR039010">
    <property type="entry name" value="Synaptotagmin_SMP"/>
</dbReference>
<sequence>MAGWRHMMGYRSTKRIAKAVDIKLLGSLNRDDLKKICGDNVPEWISFPVYEQVKWLNKQLSKLWPFVADAATLVIRESVEPLLEDYRPPGITSLKFSKLSLGNVAPKIEGIRVQSLKQGQITMDIDLRWGGDPSIILGVEAALVASIPIQLKDLQVFTVIRVIFQLAEEIPCISAVVVALLSEPKPRIDYTLKAVGGSLTAIPGIADMIDDTVNSIVTDMLQWPHRIVVPIGGIPMDISELELKPQGKLTVTVVRANDLKNMEMIGKSDPYVVVYIRPLFRVKTKVVDNNLNPVWNQTFELIAEDKETQSLIIEVFDEDIGQDKRLGIVKLPLIELEAETPKEVELRLLPSLDTLKIKDKKDRGTVTLKVLYHEFNKEEQLAALEEEKRILEERKKLKAAGVIGSTMDALDGAASLVGSGVGMVGTGIGAGVGLVGTGIGAGVGIVGSGFGAVGSGLSKAGKFMGRSLTGQSSSAKKSGASTPVHSALENGGAKPLLVTLTLTHSATVQREEKTTTRAKPKRRRPEDKQTMPSRPTPPLPDFPTTLPPPEPPNFHHRHRSHQSNLIPPIIAGTLTLICAISLAIFYLKLSRKRTAPADLKLPHRFSYSILRRATSSFSAANRLGQGGFGSVYRGTLPSGQEIAVKLMDASGSLQGEREFHNEVSLASKIDTTCCDYVVSILGFSSDQHSRRRRRLLLVYEYMQNGSLQDALLHRKCPELMDWKKRFAIATNIAKGIQYLHSCDPPIVHGDIKPSNILLDTYFNAKIADFGLARVPMGDETVEPFVEGNKREGMDIKIIGGGNGEDNGSIIEETESVMTEEVVVNVDQSPESCIRLLDAEAAVPPEICVMEASASEGLDKTSVSECCFDKASVDRDNRRVIGRKRSGSGRDWWWKQDNGDGVSESGRMKDYVMEWIGSEIKKERPKREWIVTPSSVEDSTKTMGVKLEQKKHRKKLEWWASLDEEKIRKEKKNRKPREWWKEEFCEELTKKKKKRELKSGSNGELWWEADADMTPERKKRKRRSRSSIDWWLDGFSGEFRTGRRNSQDWASGDIPKSGGISSTPSMRGTVCYIAPEYGGGGLLSEKCDVYSFGVLLLVLISGRRPLQVTASPMSEFERANLISWARQLALNGKLLDLVDPSILSLDAEQALLCITIALLCLQRSPAKRPTLKEIVGMLSGGAEPPHLPFEFSPSPPSNFSFKYQKKARRTLVGYGRTESELRLINDRIVPLPANDLMWALALPQDADRDHEYCNPMVNGSQNEKIGRLPRCLVRGYGGDPLVDRQKEFVKMLEARGVHVVTHFDDSGYHAVEIFDSKKAQALYDEVKNFING</sequence>
<evidence type="ECO:0000256" key="16">
    <source>
        <dbReference type="ARBA" id="ARBA00023121"/>
    </source>
</evidence>
<evidence type="ECO:0000256" key="15">
    <source>
        <dbReference type="ARBA" id="ARBA00023055"/>
    </source>
</evidence>
<evidence type="ECO:0000256" key="17">
    <source>
        <dbReference type="ARBA" id="ARBA00023136"/>
    </source>
</evidence>
<dbReference type="PANTHER" id="PTHR46821:SF2">
    <property type="entry name" value="OS03G0251700 PROTEIN"/>
    <property type="match status" value="1"/>
</dbReference>
<feature type="compositionally biased region" description="Pro residues" evidence="21">
    <location>
        <begin position="534"/>
        <end position="552"/>
    </location>
</feature>
<dbReference type="InterPro" id="IPR013094">
    <property type="entry name" value="AB_hydrolase_3"/>
</dbReference>
<keyword evidence="6" id="KW-0808">Transferase</keyword>
<dbReference type="SMART" id="SM00239">
    <property type="entry name" value="C2"/>
    <property type="match status" value="1"/>
</dbReference>
<dbReference type="InterPro" id="IPR044576">
    <property type="entry name" value="At4g25390-like"/>
</dbReference>
<dbReference type="Pfam" id="PF00168">
    <property type="entry name" value="C2"/>
    <property type="match status" value="1"/>
</dbReference>
<evidence type="ECO:0000256" key="14">
    <source>
        <dbReference type="ARBA" id="ARBA00022989"/>
    </source>
</evidence>
<evidence type="ECO:0000256" key="22">
    <source>
        <dbReference type="SAM" id="Phobius"/>
    </source>
</evidence>
<dbReference type="EC" id="2.7.11.1" evidence="3"/>
<dbReference type="CDD" id="cd21677">
    <property type="entry name" value="SMP_SYT"/>
    <property type="match status" value="1"/>
</dbReference>
<dbReference type="GO" id="GO:0016020">
    <property type="term" value="C:membrane"/>
    <property type="evidence" value="ECO:0007669"/>
    <property type="project" value="UniProtKB-SubCell"/>
</dbReference>
<comment type="subcellular location">
    <subcellularLocation>
        <location evidence="1">Membrane</location>
    </subcellularLocation>
</comment>
<proteinExistence type="inferred from homology"/>
<dbReference type="GO" id="GO:0008289">
    <property type="term" value="F:lipid binding"/>
    <property type="evidence" value="ECO:0007669"/>
    <property type="project" value="UniProtKB-KW"/>
</dbReference>
<feature type="compositionally biased region" description="Low complexity" evidence="21">
    <location>
        <begin position="469"/>
        <end position="482"/>
    </location>
</feature>
<keyword evidence="17 22" id="KW-0472">Membrane</keyword>
<dbReference type="Gene3D" id="1.10.510.10">
    <property type="entry name" value="Transferase(Phosphotransferase) domain 1"/>
    <property type="match status" value="2"/>
</dbReference>
<dbReference type="Proteomes" id="UP000325577">
    <property type="component" value="Linkage Group LG6"/>
</dbReference>
<evidence type="ECO:0000256" key="19">
    <source>
        <dbReference type="ARBA" id="ARBA00048679"/>
    </source>
</evidence>
<feature type="domain" description="SMP-LTD" evidence="25">
    <location>
        <begin position="49"/>
        <end position="232"/>
    </location>
</feature>
<dbReference type="InterPro" id="IPR017441">
    <property type="entry name" value="Protein_kinase_ATP_BS"/>
</dbReference>
<dbReference type="PROSITE" id="PS50011">
    <property type="entry name" value="PROTEIN_KINASE_DOM"/>
    <property type="match status" value="1"/>
</dbReference>
<dbReference type="InterPro" id="IPR029058">
    <property type="entry name" value="AB_hydrolase_fold"/>
</dbReference>
<keyword evidence="14 22" id="KW-1133">Transmembrane helix</keyword>
<comment type="catalytic activity">
    <reaction evidence="19">
        <text>L-seryl-[protein] + ATP = O-phospho-L-seryl-[protein] + ADP + H(+)</text>
        <dbReference type="Rhea" id="RHEA:17989"/>
        <dbReference type="Rhea" id="RHEA-COMP:9863"/>
        <dbReference type="Rhea" id="RHEA-COMP:11604"/>
        <dbReference type="ChEBI" id="CHEBI:15378"/>
        <dbReference type="ChEBI" id="CHEBI:29999"/>
        <dbReference type="ChEBI" id="CHEBI:30616"/>
        <dbReference type="ChEBI" id="CHEBI:83421"/>
        <dbReference type="ChEBI" id="CHEBI:456216"/>
        <dbReference type="EC" id="2.7.11.1"/>
    </reaction>
</comment>
<dbReference type="GO" id="GO:0006869">
    <property type="term" value="P:lipid transport"/>
    <property type="evidence" value="ECO:0007669"/>
    <property type="project" value="UniProtKB-KW"/>
</dbReference>
<dbReference type="SUPFAM" id="SSF49562">
    <property type="entry name" value="C2 domain (Calcium/lipid-binding domain, CaLB)"/>
    <property type="match status" value="1"/>
</dbReference>
<evidence type="ECO:0000256" key="20">
    <source>
        <dbReference type="PROSITE-ProRule" id="PRU10141"/>
    </source>
</evidence>
<dbReference type="Pfam" id="PF17047">
    <property type="entry name" value="SMP_LBD"/>
    <property type="match status" value="1"/>
</dbReference>
<feature type="domain" description="Protein kinase" evidence="24">
    <location>
        <begin position="617"/>
        <end position="1188"/>
    </location>
</feature>
<dbReference type="InterPro" id="IPR035892">
    <property type="entry name" value="C2_domain_sf"/>
</dbReference>
<dbReference type="Gene3D" id="3.40.50.1820">
    <property type="entry name" value="alpha/beta hydrolase"/>
    <property type="match status" value="1"/>
</dbReference>
<evidence type="ECO:0000256" key="10">
    <source>
        <dbReference type="ARBA" id="ARBA00022741"/>
    </source>
</evidence>
<dbReference type="GO" id="GO:0005524">
    <property type="term" value="F:ATP binding"/>
    <property type="evidence" value="ECO:0007669"/>
    <property type="project" value="UniProtKB-UniRule"/>
</dbReference>
<feature type="binding site" evidence="20">
    <location>
        <position position="645"/>
    </location>
    <ligand>
        <name>ATP</name>
        <dbReference type="ChEBI" id="CHEBI:30616"/>
    </ligand>
</feature>
<dbReference type="GO" id="GO:0005737">
    <property type="term" value="C:cytoplasm"/>
    <property type="evidence" value="ECO:0007669"/>
    <property type="project" value="UniProtKB-ARBA"/>
</dbReference>
<evidence type="ECO:0000313" key="27">
    <source>
        <dbReference type="Proteomes" id="UP000325577"/>
    </source>
</evidence>
<feature type="region of interest" description="Disordered" evidence="21">
    <location>
        <begin position="467"/>
        <end position="489"/>
    </location>
</feature>
<evidence type="ECO:0000256" key="8">
    <source>
        <dbReference type="ARBA" id="ARBA00022723"/>
    </source>
</evidence>
<dbReference type="SUPFAM" id="SSF56112">
    <property type="entry name" value="Protein kinase-like (PK-like)"/>
    <property type="match status" value="1"/>
</dbReference>
<dbReference type="Gene3D" id="2.60.40.150">
    <property type="entry name" value="C2 domain"/>
    <property type="match status" value="1"/>
</dbReference>
<keyword evidence="10 20" id="KW-0547">Nucleotide-binding</keyword>
<keyword evidence="12" id="KW-0106">Calcium</keyword>
<evidence type="ECO:0000259" key="25">
    <source>
        <dbReference type="PROSITE" id="PS51847"/>
    </source>
</evidence>
<dbReference type="EMBL" id="CM018049">
    <property type="protein sequence ID" value="KAA8520551.1"/>
    <property type="molecule type" value="Genomic_DNA"/>
</dbReference>
<dbReference type="PROSITE" id="PS00108">
    <property type="entry name" value="PROTEIN_KINASE_ST"/>
    <property type="match status" value="1"/>
</dbReference>
<accession>A0A5J4ZTX0</accession>
<dbReference type="OrthoDB" id="549009at2759"/>
<dbReference type="PRINTS" id="PR00360">
    <property type="entry name" value="C2DOMAIN"/>
</dbReference>
<dbReference type="Gene3D" id="3.30.200.20">
    <property type="entry name" value="Phosphorylase Kinase, domain 1"/>
    <property type="match status" value="1"/>
</dbReference>
<dbReference type="SUPFAM" id="SSF53474">
    <property type="entry name" value="alpha/beta-Hydrolases"/>
    <property type="match status" value="1"/>
</dbReference>
<evidence type="ECO:0000256" key="2">
    <source>
        <dbReference type="ARBA" id="ARBA00010515"/>
    </source>
</evidence>
<keyword evidence="27" id="KW-1185">Reference proteome</keyword>
<keyword evidence="8" id="KW-0479">Metal-binding</keyword>
<evidence type="ECO:0000256" key="21">
    <source>
        <dbReference type="SAM" id="MobiDB-lite"/>
    </source>
</evidence>
<dbReference type="Pfam" id="PF07859">
    <property type="entry name" value="Abhydrolase_3"/>
    <property type="match status" value="1"/>
</dbReference>
<dbReference type="SMART" id="SM00220">
    <property type="entry name" value="S_TKc"/>
    <property type="match status" value="1"/>
</dbReference>
<keyword evidence="16" id="KW-0446">Lipid-binding</keyword>
<comment type="similarity">
    <text evidence="2">Belongs to the 'GDXG' lipolytic enzyme family.</text>
</comment>
<dbReference type="GO" id="GO:0012505">
    <property type="term" value="C:endomembrane system"/>
    <property type="evidence" value="ECO:0007669"/>
    <property type="project" value="UniProtKB-ARBA"/>
</dbReference>
<protein>
    <recommendedName>
        <fullName evidence="3">non-specific serine/threonine protein kinase</fullName>
        <ecNumber evidence="3">2.7.11.1</ecNumber>
    </recommendedName>
</protein>
<name>A0A5J4ZTX0_9ASTE</name>
<keyword evidence="5" id="KW-0723">Serine/threonine-protein kinase</keyword>
<dbReference type="PROSITE" id="PS00107">
    <property type="entry name" value="PROTEIN_KINASE_ATP"/>
    <property type="match status" value="1"/>
</dbReference>
<evidence type="ECO:0000256" key="4">
    <source>
        <dbReference type="ARBA" id="ARBA00022448"/>
    </source>
</evidence>
<evidence type="ECO:0000313" key="26">
    <source>
        <dbReference type="EMBL" id="KAA8520551.1"/>
    </source>
</evidence>
<dbReference type="InterPro" id="IPR031468">
    <property type="entry name" value="SMP_LBD"/>
</dbReference>
<evidence type="ECO:0000256" key="5">
    <source>
        <dbReference type="ARBA" id="ARBA00022527"/>
    </source>
</evidence>
<dbReference type="GO" id="GO:0004674">
    <property type="term" value="F:protein serine/threonine kinase activity"/>
    <property type="evidence" value="ECO:0007669"/>
    <property type="project" value="UniProtKB-KW"/>
</dbReference>
<evidence type="ECO:0000256" key="13">
    <source>
        <dbReference type="ARBA" id="ARBA00022840"/>
    </source>
</evidence>
<dbReference type="InterPro" id="IPR008271">
    <property type="entry name" value="Ser/Thr_kinase_AS"/>
</dbReference>
<evidence type="ECO:0000256" key="18">
    <source>
        <dbReference type="ARBA" id="ARBA00047899"/>
    </source>
</evidence>
<evidence type="ECO:0000256" key="1">
    <source>
        <dbReference type="ARBA" id="ARBA00004370"/>
    </source>
</evidence>
<feature type="region of interest" description="Disordered" evidence="21">
    <location>
        <begin position="502"/>
        <end position="560"/>
    </location>
</feature>
<dbReference type="FunFam" id="1.10.510.10:FF:001023">
    <property type="entry name" value="Os07g0541700 protein"/>
    <property type="match status" value="1"/>
</dbReference>
<dbReference type="InterPro" id="IPR000008">
    <property type="entry name" value="C2_dom"/>
</dbReference>
<keyword evidence="15" id="KW-0445">Lipid transport</keyword>
<dbReference type="GO" id="GO:0046872">
    <property type="term" value="F:metal ion binding"/>
    <property type="evidence" value="ECO:0007669"/>
    <property type="project" value="UniProtKB-KW"/>
</dbReference>
<evidence type="ECO:0000259" key="24">
    <source>
        <dbReference type="PROSITE" id="PS50011"/>
    </source>
</evidence>
<keyword evidence="9" id="KW-0677">Repeat</keyword>
<keyword evidence="11" id="KW-0418">Kinase</keyword>
<dbReference type="PANTHER" id="PTHR46821">
    <property type="entry name" value="OS07G0586332 PROTEIN"/>
    <property type="match status" value="1"/>
</dbReference>
<dbReference type="Pfam" id="PF00069">
    <property type="entry name" value="Pkinase"/>
    <property type="match status" value="1"/>
</dbReference>
<keyword evidence="7 22" id="KW-0812">Transmembrane</keyword>
<dbReference type="InterPro" id="IPR000719">
    <property type="entry name" value="Prot_kinase_dom"/>
</dbReference>
<dbReference type="CDD" id="cd00030">
    <property type="entry name" value="C2"/>
    <property type="match status" value="1"/>
</dbReference>
<dbReference type="PROSITE" id="PS51847">
    <property type="entry name" value="SMP"/>
    <property type="match status" value="1"/>
</dbReference>
<feature type="transmembrane region" description="Helical" evidence="22">
    <location>
        <begin position="565"/>
        <end position="587"/>
    </location>
</feature>
<keyword evidence="4" id="KW-0813">Transport</keyword>
<evidence type="ECO:0000256" key="9">
    <source>
        <dbReference type="ARBA" id="ARBA00022737"/>
    </source>
</evidence>
<evidence type="ECO:0000256" key="6">
    <source>
        <dbReference type="ARBA" id="ARBA00022679"/>
    </source>
</evidence>
<dbReference type="GO" id="GO:0016787">
    <property type="term" value="F:hydrolase activity"/>
    <property type="evidence" value="ECO:0007669"/>
    <property type="project" value="InterPro"/>
</dbReference>
<evidence type="ECO:0000256" key="11">
    <source>
        <dbReference type="ARBA" id="ARBA00022777"/>
    </source>
</evidence>
<comment type="catalytic activity">
    <reaction evidence="18">
        <text>L-threonyl-[protein] + ATP = O-phospho-L-threonyl-[protein] + ADP + H(+)</text>
        <dbReference type="Rhea" id="RHEA:46608"/>
        <dbReference type="Rhea" id="RHEA-COMP:11060"/>
        <dbReference type="Rhea" id="RHEA-COMP:11605"/>
        <dbReference type="ChEBI" id="CHEBI:15378"/>
        <dbReference type="ChEBI" id="CHEBI:30013"/>
        <dbReference type="ChEBI" id="CHEBI:30616"/>
        <dbReference type="ChEBI" id="CHEBI:61977"/>
        <dbReference type="ChEBI" id="CHEBI:456216"/>
        <dbReference type="EC" id="2.7.11.1"/>
    </reaction>
</comment>
<evidence type="ECO:0000256" key="3">
    <source>
        <dbReference type="ARBA" id="ARBA00012513"/>
    </source>
</evidence>
<dbReference type="PROSITE" id="PS50004">
    <property type="entry name" value="C2"/>
    <property type="match status" value="1"/>
</dbReference>
<evidence type="ECO:0000256" key="12">
    <source>
        <dbReference type="ARBA" id="ARBA00022837"/>
    </source>
</evidence>